<dbReference type="AlphaFoldDB" id="A0A7J7MPW0"/>
<dbReference type="OrthoDB" id="1732166at2759"/>
<name>A0A7J7MPW0_9MAGN</name>
<proteinExistence type="predicted"/>
<feature type="region of interest" description="Disordered" evidence="2">
    <location>
        <begin position="480"/>
        <end position="505"/>
    </location>
</feature>
<dbReference type="EMBL" id="JACGCM010001289">
    <property type="protein sequence ID" value="KAF6156923.1"/>
    <property type="molecule type" value="Genomic_DNA"/>
</dbReference>
<comment type="caution">
    <text evidence="3">The sequence shown here is derived from an EMBL/GenBank/DDBJ whole genome shotgun (WGS) entry which is preliminary data.</text>
</comment>
<accession>A0A7J7MPW0</accession>
<gene>
    <name evidence="3" type="ORF">GIB67_039684</name>
</gene>
<organism evidence="3 4">
    <name type="scientific">Kingdonia uniflora</name>
    <dbReference type="NCBI Taxonomy" id="39325"/>
    <lineage>
        <taxon>Eukaryota</taxon>
        <taxon>Viridiplantae</taxon>
        <taxon>Streptophyta</taxon>
        <taxon>Embryophyta</taxon>
        <taxon>Tracheophyta</taxon>
        <taxon>Spermatophyta</taxon>
        <taxon>Magnoliopsida</taxon>
        <taxon>Ranunculales</taxon>
        <taxon>Circaeasteraceae</taxon>
        <taxon>Kingdonia</taxon>
    </lineage>
</organism>
<sequence length="636" mass="72060">MALGYTIAAILKRNGHIFFDDKVCVKIDWLEQLNRHYARVQGRDCLYIKFIAEELGLEGSYVPRTYIEQIQLEKLLDEVMALQDDLKTKLSIEDELVSSNPKEVLSRASADRVTMRNKNLKSRLSHTYSTRGNNNLNLTRLAVNNRRFEGINPESPAALTNQGFIIQLSEQITILNERMDEFTLRIEELNSKFTIRRVSNASHQNLALHAKACNGTATSLFVSGLGNGSLSGSLLPNSSFSSQLARDSPLMDEILLIKRGQVSFMDHIEHSLDSDSDVADTPGNIPSRGSKPLPDEKKKKKFTNVPGEFIHIVKRELELTFDLRRVANFSIMRRMNDAWKRHKSRLNKKYIKGKDPAKDVERNVPDEDVGRADVFIKAHTRADKTYQCPEIIEKLQVNMNLYPNLNKIGHDDVLAKTLDKDKKGHMMTMGIDITPSFVANAIHIVEENEDLKATNNELKNMLLNMRKDFDDHIKKSSGALQMQPYSSHNATSNSSQATQRKQSDLNRECKLNRCPEGIAAYGIIADVSPDAYCHNKQLRDGYYKIEIFNVINEDALLFRQDNSCEMTCFPRSLRLLSSFEVSHSSCSKTYGHSDLESAISHEDEALFGNLFSEEISSTYSSTDPRARIVFQRSPSS</sequence>
<evidence type="ECO:0000256" key="2">
    <source>
        <dbReference type="SAM" id="MobiDB-lite"/>
    </source>
</evidence>
<evidence type="ECO:0000313" key="4">
    <source>
        <dbReference type="Proteomes" id="UP000541444"/>
    </source>
</evidence>
<keyword evidence="4" id="KW-1185">Reference proteome</keyword>
<feature type="region of interest" description="Disordered" evidence="2">
    <location>
        <begin position="273"/>
        <end position="300"/>
    </location>
</feature>
<feature type="coiled-coil region" evidence="1">
    <location>
        <begin position="165"/>
        <end position="192"/>
    </location>
</feature>
<protein>
    <submittedName>
        <fullName evidence="3">Uncharacterized protein</fullName>
    </submittedName>
</protein>
<keyword evidence="1" id="KW-0175">Coiled coil</keyword>
<evidence type="ECO:0000256" key="1">
    <source>
        <dbReference type="SAM" id="Coils"/>
    </source>
</evidence>
<evidence type="ECO:0000313" key="3">
    <source>
        <dbReference type="EMBL" id="KAF6156923.1"/>
    </source>
</evidence>
<reference evidence="3 4" key="1">
    <citation type="journal article" date="2020" name="IScience">
        <title>Genome Sequencing of the Endangered Kingdonia uniflora (Circaeasteraceae, Ranunculales) Reveals Potential Mechanisms of Evolutionary Specialization.</title>
        <authorList>
            <person name="Sun Y."/>
            <person name="Deng T."/>
            <person name="Zhang A."/>
            <person name="Moore M.J."/>
            <person name="Landis J.B."/>
            <person name="Lin N."/>
            <person name="Zhang H."/>
            <person name="Zhang X."/>
            <person name="Huang J."/>
            <person name="Zhang X."/>
            <person name="Sun H."/>
            <person name="Wang H."/>
        </authorList>
    </citation>
    <scope>NUCLEOTIDE SEQUENCE [LARGE SCALE GENOMIC DNA]</scope>
    <source>
        <strain evidence="3">TB1705</strain>
        <tissue evidence="3">Leaf</tissue>
    </source>
</reference>
<dbReference type="Proteomes" id="UP000541444">
    <property type="component" value="Unassembled WGS sequence"/>
</dbReference>
<feature type="compositionally biased region" description="Polar residues" evidence="2">
    <location>
        <begin position="480"/>
        <end position="500"/>
    </location>
</feature>